<feature type="non-terminal residue" evidence="3">
    <location>
        <position position="405"/>
    </location>
</feature>
<reference evidence="3 4" key="1">
    <citation type="submission" date="2020-03" db="EMBL/GenBank/DDBJ databases">
        <title>Dissostichus mawsoni Genome sequencing and assembly.</title>
        <authorList>
            <person name="Park H."/>
        </authorList>
    </citation>
    <scope>NUCLEOTIDE SEQUENCE [LARGE SCALE GENOMIC DNA]</scope>
    <source>
        <strain evidence="3">DM0001</strain>
        <tissue evidence="3">Muscle</tissue>
    </source>
</reference>
<dbReference type="Proteomes" id="UP000518266">
    <property type="component" value="Unassembled WGS sequence"/>
</dbReference>
<feature type="compositionally biased region" description="Basic and acidic residues" evidence="1">
    <location>
        <begin position="80"/>
        <end position="93"/>
    </location>
</feature>
<evidence type="ECO:0000313" key="4">
    <source>
        <dbReference type="Proteomes" id="UP000518266"/>
    </source>
</evidence>
<proteinExistence type="predicted"/>
<gene>
    <name evidence="3" type="ORF">F7725_004259</name>
</gene>
<dbReference type="PANTHER" id="PTHR46599">
    <property type="entry name" value="PIGGYBAC TRANSPOSABLE ELEMENT-DERIVED PROTEIN 4"/>
    <property type="match status" value="1"/>
</dbReference>
<feature type="region of interest" description="Disordered" evidence="1">
    <location>
        <begin position="1"/>
        <end position="106"/>
    </location>
</feature>
<evidence type="ECO:0000313" key="3">
    <source>
        <dbReference type="EMBL" id="KAF3836795.1"/>
    </source>
</evidence>
<dbReference type="Pfam" id="PF13843">
    <property type="entry name" value="DDE_Tnp_1_7"/>
    <property type="match status" value="2"/>
</dbReference>
<accession>A0A7J5XI79</accession>
<dbReference type="AlphaFoldDB" id="A0A7J5XI79"/>
<feature type="domain" description="PiggyBac transposable element-derived protein" evidence="2">
    <location>
        <begin position="119"/>
        <end position="224"/>
    </location>
</feature>
<feature type="domain" description="PiggyBac transposable element-derived protein" evidence="2">
    <location>
        <begin position="227"/>
        <end position="342"/>
    </location>
</feature>
<dbReference type="InterPro" id="IPR029526">
    <property type="entry name" value="PGBD"/>
</dbReference>
<name>A0A7J5XI79_DISMA</name>
<sequence>MEMRMKWLLDPTIPTPASPSHSSTRKRSAPVLATQPASKKLPSSAFYQLSAPPPQPGKGKASDTSVKPRKHGRGSSSSRTTEEELGWHNREENDQTPEPLNFTPARAPGPALDPTVAWSPLSIFRLFFSASVVHTIIANTNANALKRLQAGKKHVWKMLTVRDFYIFLSIIIFSGLVPVHNRSDYWRKKWPYNFRFPGDTMSRDRFGAIMWSLHLSNLEEDEENNRKRNTADSTSVTDLLPFPLLGVGYTLFVDNFYTSPNLFGDLSTKNIGCCGTIRKNRVGFPQTELNDLPKKAERGDLRWIRKGKLLFIKWMDSREVTMCSTVHAAFSGQTVQRKVKQAGVWQTKTVPVPDAVLCTSTPPPPTTPPPLTCGPISYGEDASIRKYCRNCHDAGNKRVKTPWHC</sequence>
<evidence type="ECO:0000256" key="1">
    <source>
        <dbReference type="SAM" id="MobiDB-lite"/>
    </source>
</evidence>
<comment type="caution">
    <text evidence="3">The sequence shown here is derived from an EMBL/GenBank/DDBJ whole genome shotgun (WGS) entry which is preliminary data.</text>
</comment>
<keyword evidence="4" id="KW-1185">Reference proteome</keyword>
<organism evidence="3 4">
    <name type="scientific">Dissostichus mawsoni</name>
    <name type="common">Antarctic cod</name>
    <dbReference type="NCBI Taxonomy" id="36200"/>
    <lineage>
        <taxon>Eukaryota</taxon>
        <taxon>Metazoa</taxon>
        <taxon>Chordata</taxon>
        <taxon>Craniata</taxon>
        <taxon>Vertebrata</taxon>
        <taxon>Euteleostomi</taxon>
        <taxon>Actinopterygii</taxon>
        <taxon>Neopterygii</taxon>
        <taxon>Teleostei</taxon>
        <taxon>Neoteleostei</taxon>
        <taxon>Acanthomorphata</taxon>
        <taxon>Eupercaria</taxon>
        <taxon>Perciformes</taxon>
        <taxon>Notothenioidei</taxon>
        <taxon>Nototheniidae</taxon>
        <taxon>Dissostichus</taxon>
    </lineage>
</organism>
<dbReference type="OrthoDB" id="118105at2759"/>
<evidence type="ECO:0000259" key="2">
    <source>
        <dbReference type="Pfam" id="PF13843"/>
    </source>
</evidence>
<protein>
    <recommendedName>
        <fullName evidence="2">PiggyBac transposable element-derived protein domain-containing protein</fullName>
    </recommendedName>
</protein>
<dbReference type="EMBL" id="JAAKFY010000023">
    <property type="protein sequence ID" value="KAF3836795.1"/>
    <property type="molecule type" value="Genomic_DNA"/>
</dbReference>
<dbReference type="PANTHER" id="PTHR46599:SF3">
    <property type="entry name" value="PIGGYBAC TRANSPOSABLE ELEMENT-DERIVED PROTEIN 4"/>
    <property type="match status" value="1"/>
</dbReference>